<dbReference type="EMBL" id="QGGY01000006">
    <property type="protein sequence ID" value="PWJ75518.1"/>
    <property type="molecule type" value="Genomic_DNA"/>
</dbReference>
<dbReference type="Proteomes" id="UP000245412">
    <property type="component" value="Unassembled WGS sequence"/>
</dbReference>
<evidence type="ECO:0000256" key="5">
    <source>
        <dbReference type="SAM" id="Phobius"/>
    </source>
</evidence>
<dbReference type="InterPro" id="IPR003594">
    <property type="entry name" value="HATPase_dom"/>
</dbReference>
<dbReference type="AlphaFoldDB" id="A0AB73T410"/>
<dbReference type="Gene3D" id="3.30.565.10">
    <property type="entry name" value="Histidine kinase-like ATPase, C-terminal domain"/>
    <property type="match status" value="1"/>
</dbReference>
<evidence type="ECO:0000256" key="4">
    <source>
        <dbReference type="ARBA" id="ARBA00022777"/>
    </source>
</evidence>
<keyword evidence="2" id="KW-0597">Phosphoprotein</keyword>
<keyword evidence="5" id="KW-0472">Membrane</keyword>
<dbReference type="Gene3D" id="6.10.340.10">
    <property type="match status" value="1"/>
</dbReference>
<organism evidence="7 8">
    <name type="scientific">Murimonas intestini</name>
    <dbReference type="NCBI Taxonomy" id="1337051"/>
    <lineage>
        <taxon>Bacteria</taxon>
        <taxon>Bacillati</taxon>
        <taxon>Bacillota</taxon>
        <taxon>Clostridia</taxon>
        <taxon>Lachnospirales</taxon>
        <taxon>Lachnospiraceae</taxon>
        <taxon>Murimonas</taxon>
    </lineage>
</organism>
<dbReference type="Pfam" id="PF06580">
    <property type="entry name" value="His_kinase"/>
    <property type="match status" value="1"/>
</dbReference>
<evidence type="ECO:0000256" key="3">
    <source>
        <dbReference type="ARBA" id="ARBA00022679"/>
    </source>
</evidence>
<keyword evidence="5" id="KW-1133">Transmembrane helix</keyword>
<comment type="subcellular location">
    <subcellularLocation>
        <location evidence="1">Membrane</location>
    </subcellularLocation>
</comment>
<dbReference type="SMART" id="SM00387">
    <property type="entry name" value="HATPase_c"/>
    <property type="match status" value="1"/>
</dbReference>
<dbReference type="SMART" id="SM00304">
    <property type="entry name" value="HAMP"/>
    <property type="match status" value="1"/>
</dbReference>
<evidence type="ECO:0000259" key="6">
    <source>
        <dbReference type="PROSITE" id="PS50885"/>
    </source>
</evidence>
<feature type="domain" description="HAMP" evidence="6">
    <location>
        <begin position="338"/>
        <end position="389"/>
    </location>
</feature>
<dbReference type="PANTHER" id="PTHR34220:SF7">
    <property type="entry name" value="SENSOR HISTIDINE KINASE YPDA"/>
    <property type="match status" value="1"/>
</dbReference>
<evidence type="ECO:0000313" key="8">
    <source>
        <dbReference type="Proteomes" id="UP000245412"/>
    </source>
</evidence>
<dbReference type="InterPro" id="IPR036890">
    <property type="entry name" value="HATPase_C_sf"/>
</dbReference>
<dbReference type="PROSITE" id="PS50885">
    <property type="entry name" value="HAMP"/>
    <property type="match status" value="1"/>
</dbReference>
<evidence type="ECO:0000256" key="1">
    <source>
        <dbReference type="ARBA" id="ARBA00004370"/>
    </source>
</evidence>
<dbReference type="PANTHER" id="PTHR34220">
    <property type="entry name" value="SENSOR HISTIDINE KINASE YPDA"/>
    <property type="match status" value="1"/>
</dbReference>
<feature type="transmembrane region" description="Helical" evidence="5">
    <location>
        <begin position="313"/>
        <end position="332"/>
    </location>
</feature>
<reference evidence="7 8" key="1">
    <citation type="submission" date="2018-05" db="EMBL/GenBank/DDBJ databases">
        <authorList>
            <person name="Goeker M."/>
            <person name="Huntemann M."/>
            <person name="Clum A."/>
            <person name="Pillay M."/>
            <person name="Palaniappan K."/>
            <person name="Varghese N."/>
            <person name="Mikhailova N."/>
            <person name="Stamatis D."/>
            <person name="Reddy T."/>
            <person name="Daum C."/>
            <person name="Shapiro N."/>
            <person name="Ivanova N."/>
            <person name="Kyrpides N."/>
            <person name="Woyke T."/>
        </authorList>
    </citation>
    <scope>NUCLEOTIDE SEQUENCE [LARGE SCALE GENOMIC DNA]</scope>
    <source>
        <strain evidence="7 8">DSM 26524</strain>
    </source>
</reference>
<evidence type="ECO:0000313" key="7">
    <source>
        <dbReference type="EMBL" id="PWJ75518.1"/>
    </source>
</evidence>
<evidence type="ECO:0000256" key="2">
    <source>
        <dbReference type="ARBA" id="ARBA00022553"/>
    </source>
</evidence>
<keyword evidence="5" id="KW-0812">Transmembrane</keyword>
<accession>A0AB73T410</accession>
<dbReference type="GO" id="GO:0000155">
    <property type="term" value="F:phosphorelay sensor kinase activity"/>
    <property type="evidence" value="ECO:0007669"/>
    <property type="project" value="InterPro"/>
</dbReference>
<keyword evidence="3" id="KW-0808">Transferase</keyword>
<dbReference type="GO" id="GO:0016020">
    <property type="term" value="C:membrane"/>
    <property type="evidence" value="ECO:0007669"/>
    <property type="project" value="UniProtKB-SubCell"/>
</dbReference>
<feature type="transmembrane region" description="Helical" evidence="5">
    <location>
        <begin position="29"/>
        <end position="51"/>
    </location>
</feature>
<name>A0AB73T410_9FIRM</name>
<comment type="caution">
    <text evidence="7">The sequence shown here is derived from an EMBL/GenBank/DDBJ whole genome shotgun (WGS) entry which is preliminary data.</text>
</comment>
<dbReference type="InterPro" id="IPR003660">
    <property type="entry name" value="HAMP_dom"/>
</dbReference>
<sequence>MGEGLLPGYEGMMKKWVKKMRGLSIRNQIFWSMAVVSILTTAVLGVVIFILSKKTMENNYQNLHLNNLQVSSNIIDIQLKPMIEQSRGLLTDESFVDVMENETSTNAYFSSYNNLKLERILGEIVSYESAIQSALVVNSNGNMRYYTKNSRTTSKVNHYYRTDNILEEDWVETAGEARGKEVFFGYNVLYDDEANDCFSMVKMLINPYSHKTMGYLVLNTRKTMFEKAFGTKNEGYVTNRYMILDVQKTKWDGEAPVPLVYYNGAQEAKDDILEDYTEDRENRYLYSAYQNITTGWEIINVIEKSELSHDSSYIGWITLLAGISLIAFSFYVSAAISRRIIHPLDALEKTIEAVGEGNYKIEAEFDDSEIGKIGNKFKGMVTNNLELRERLLNTEIKEREAELLLLQSQINPHFLYNTLDSLYFMAVIHNADDMAEMVMALSDTFKLSLNQGNKLIYVKDEIAKIKAYMKIQNMRYHGRFEFVLDVAEDIMDLKILSFILQPVVENSMYHGLEAKRGNGRISVKGYRDGDSLHFILSDNGVGIKDMAELEKGYGVRNIRERIRLFYGDGYTVNFTSEVNVGTTATFILPIVKEEKDAPVSGN</sequence>
<protein>
    <submittedName>
        <fullName evidence="7">Two-component system sensor histidine kinase YesM</fullName>
    </submittedName>
</protein>
<keyword evidence="8" id="KW-1185">Reference proteome</keyword>
<keyword evidence="4 7" id="KW-0418">Kinase</keyword>
<proteinExistence type="predicted"/>
<gene>
    <name evidence="7" type="ORF">C7383_10688</name>
</gene>
<dbReference type="InterPro" id="IPR050640">
    <property type="entry name" value="Bact_2-comp_sensor_kinase"/>
</dbReference>
<dbReference type="InterPro" id="IPR010559">
    <property type="entry name" value="Sig_transdc_His_kin_internal"/>
</dbReference>
<dbReference type="SUPFAM" id="SSF55874">
    <property type="entry name" value="ATPase domain of HSP90 chaperone/DNA topoisomerase II/histidine kinase"/>
    <property type="match status" value="1"/>
</dbReference>